<evidence type="ECO:0000256" key="6">
    <source>
        <dbReference type="ARBA" id="ARBA00022833"/>
    </source>
</evidence>
<dbReference type="PIRSF" id="PIRSF018455">
    <property type="entry name" value="MepA"/>
    <property type="match status" value="1"/>
</dbReference>
<dbReference type="InterPro" id="IPR005073">
    <property type="entry name" value="Peptidase_M74"/>
</dbReference>
<evidence type="ECO:0000256" key="3">
    <source>
        <dbReference type="ARBA" id="ARBA00022729"/>
    </source>
</evidence>
<keyword evidence="4" id="KW-0574">Periplasm</keyword>
<dbReference type="OrthoDB" id="1467367at2"/>
<dbReference type="EMBL" id="CP039865">
    <property type="protein sequence ID" value="QCK85343.1"/>
    <property type="molecule type" value="Genomic_DNA"/>
</dbReference>
<keyword evidence="2" id="KW-0479">Metal-binding</keyword>
<dbReference type="Proteomes" id="UP000298588">
    <property type="component" value="Chromosome"/>
</dbReference>
<feature type="disulfide bond" evidence="8">
    <location>
        <begin position="73"/>
        <end position="302"/>
    </location>
</feature>
<keyword evidence="3 9" id="KW-0732">Signal</keyword>
<dbReference type="GO" id="GO:0006508">
    <property type="term" value="P:proteolysis"/>
    <property type="evidence" value="ECO:0007669"/>
    <property type="project" value="UniProtKB-KW"/>
</dbReference>
<sequence length="309" mass="33949">MTSMLARLPLVALVLAAALQPLAAQDRGTLTPRVLPPLANPDDPNLAAKELFGRATSGAPMQARAFGFYSRGCVAGATALPVNGETWQVMRLSRNRNWAHPDMIGFLERFARNVPRVSRWPGILVGDLSQPRGGPMLTGHASHQIGLDADIWLMPMPRRTLTAEEREMTSAINMVRADRRDIDPATWTPEHLKVIRAAATDPQVERVLVNAAIKKALCREASGDRSWLGKVRPVPGHNYHMHIRIRCPAGDASCRPQDPPPTTDGCGADLDWWFTEAVLNPRPNPNWRPPPPITLAALPEACRQVLVAR</sequence>
<dbReference type="Pfam" id="PF03411">
    <property type="entry name" value="Peptidase_M74"/>
    <property type="match status" value="1"/>
</dbReference>
<keyword evidence="6" id="KW-0862">Zinc</keyword>
<dbReference type="SUPFAM" id="SSF55166">
    <property type="entry name" value="Hedgehog/DD-peptidase"/>
    <property type="match status" value="1"/>
</dbReference>
<evidence type="ECO:0000256" key="4">
    <source>
        <dbReference type="ARBA" id="ARBA00022764"/>
    </source>
</evidence>
<accession>A0A4D7QHZ5</accession>
<feature type="signal peptide" evidence="9">
    <location>
        <begin position="1"/>
        <end position="23"/>
    </location>
</feature>
<feature type="chain" id="PRO_5020206094" evidence="9">
    <location>
        <begin position="24"/>
        <end position="309"/>
    </location>
</feature>
<dbReference type="GO" id="GO:0046872">
    <property type="term" value="F:metal ion binding"/>
    <property type="evidence" value="ECO:0007669"/>
    <property type="project" value="UniProtKB-KW"/>
</dbReference>
<evidence type="ECO:0000256" key="1">
    <source>
        <dbReference type="ARBA" id="ARBA00022670"/>
    </source>
</evidence>
<dbReference type="GO" id="GO:0008237">
    <property type="term" value="F:metallopeptidase activity"/>
    <property type="evidence" value="ECO:0007669"/>
    <property type="project" value="UniProtKB-KW"/>
</dbReference>
<evidence type="ECO:0000256" key="7">
    <source>
        <dbReference type="ARBA" id="ARBA00023049"/>
    </source>
</evidence>
<name>A0A4D7QHZ5_9HYPH</name>
<proteinExistence type="predicted"/>
<dbReference type="GO" id="GO:0030288">
    <property type="term" value="C:outer membrane-bounded periplasmic space"/>
    <property type="evidence" value="ECO:0007669"/>
    <property type="project" value="InterPro"/>
</dbReference>
<dbReference type="AlphaFoldDB" id="A0A4D7QHZ5"/>
<evidence type="ECO:0000256" key="5">
    <source>
        <dbReference type="ARBA" id="ARBA00022801"/>
    </source>
</evidence>
<evidence type="ECO:0000256" key="9">
    <source>
        <dbReference type="SAM" id="SignalP"/>
    </source>
</evidence>
<keyword evidence="11" id="KW-1185">Reference proteome</keyword>
<evidence type="ECO:0000313" key="11">
    <source>
        <dbReference type="Proteomes" id="UP000298588"/>
    </source>
</evidence>
<reference evidence="10 11" key="1">
    <citation type="submission" date="2019-04" db="EMBL/GenBank/DDBJ databases">
        <title>Phreatobacter aquaticus sp. nov.</title>
        <authorList>
            <person name="Choi A."/>
            <person name="Baek K."/>
        </authorList>
    </citation>
    <scope>NUCLEOTIDE SEQUENCE [LARGE SCALE GENOMIC DNA]</scope>
    <source>
        <strain evidence="10 11">NMCR1094</strain>
    </source>
</reference>
<dbReference type="GO" id="GO:0004252">
    <property type="term" value="F:serine-type endopeptidase activity"/>
    <property type="evidence" value="ECO:0007669"/>
    <property type="project" value="InterPro"/>
</dbReference>
<dbReference type="NCBIfam" id="NF006947">
    <property type="entry name" value="PRK09429.1"/>
    <property type="match status" value="1"/>
</dbReference>
<feature type="disulfide bond" evidence="8">
    <location>
        <begin position="218"/>
        <end position="266"/>
    </location>
</feature>
<evidence type="ECO:0000256" key="8">
    <source>
        <dbReference type="PIRSR" id="PIRSR018455-2"/>
    </source>
</evidence>
<keyword evidence="7" id="KW-0482">Metalloprotease</keyword>
<dbReference type="InterPro" id="IPR009045">
    <property type="entry name" value="Zn_M74/Hedgehog-like"/>
</dbReference>
<dbReference type="KEGG" id="paqt:E8L99_05930"/>
<dbReference type="Gene3D" id="3.30.1380.10">
    <property type="match status" value="1"/>
</dbReference>
<evidence type="ECO:0000256" key="2">
    <source>
        <dbReference type="ARBA" id="ARBA00022723"/>
    </source>
</evidence>
<feature type="disulfide bond" evidence="8">
    <location>
        <begin position="247"/>
        <end position="254"/>
    </location>
</feature>
<evidence type="ECO:0000313" key="10">
    <source>
        <dbReference type="EMBL" id="QCK85343.1"/>
    </source>
</evidence>
<protein>
    <submittedName>
        <fullName evidence="10">Penicillin-insensitive murein endopeptidase</fullName>
    </submittedName>
</protein>
<gene>
    <name evidence="10" type="primary">mepA</name>
    <name evidence="10" type="ORF">E8L99_05930</name>
</gene>
<keyword evidence="8" id="KW-1015">Disulfide bond</keyword>
<organism evidence="10 11">
    <name type="scientific">Phreatobacter aquaticus</name>
    <dbReference type="NCBI Taxonomy" id="2570229"/>
    <lineage>
        <taxon>Bacteria</taxon>
        <taxon>Pseudomonadati</taxon>
        <taxon>Pseudomonadota</taxon>
        <taxon>Alphaproteobacteria</taxon>
        <taxon>Hyphomicrobiales</taxon>
        <taxon>Phreatobacteraceae</taxon>
        <taxon>Phreatobacter</taxon>
    </lineage>
</organism>
<keyword evidence="1" id="KW-0645">Protease</keyword>
<keyword evidence="5" id="KW-0378">Hydrolase</keyword>